<dbReference type="InterPro" id="IPR040442">
    <property type="entry name" value="Pyrv_kinase-like_dom_sf"/>
</dbReference>
<dbReference type="Proteomes" id="UP000526125">
    <property type="component" value="Unassembled WGS sequence"/>
</dbReference>
<evidence type="ECO:0000256" key="1">
    <source>
        <dbReference type="ARBA" id="ARBA00020138"/>
    </source>
</evidence>
<evidence type="ECO:0000313" key="4">
    <source>
        <dbReference type="EMBL" id="NUU76543.1"/>
    </source>
</evidence>
<dbReference type="EMBL" id="JABMCB010000185">
    <property type="protein sequence ID" value="NUU76543.1"/>
    <property type="molecule type" value="Genomic_DNA"/>
</dbReference>
<dbReference type="InterPro" id="IPR010121">
    <property type="entry name" value="Pyruvate_phosphate_dikinase"/>
</dbReference>
<name>A0A7Y6BWZ4_9BACL</name>
<evidence type="ECO:0000259" key="3">
    <source>
        <dbReference type="Pfam" id="PF02896"/>
    </source>
</evidence>
<dbReference type="PANTHER" id="PTHR22931">
    <property type="entry name" value="PHOSPHOENOLPYRUVATE DIKINASE-RELATED"/>
    <property type="match status" value="1"/>
</dbReference>
<dbReference type="InterPro" id="IPR013815">
    <property type="entry name" value="ATP_grasp_subdomain_1"/>
</dbReference>
<dbReference type="Gene3D" id="3.30.1490.20">
    <property type="entry name" value="ATP-grasp fold, A domain"/>
    <property type="match status" value="1"/>
</dbReference>
<dbReference type="SUPFAM" id="SSF51621">
    <property type="entry name" value="Phosphoenolpyruvate/pyruvate domain"/>
    <property type="match status" value="1"/>
</dbReference>
<feature type="domain" description="PEP-utilising enzyme C-terminal" evidence="3">
    <location>
        <begin position="382"/>
        <end position="638"/>
    </location>
</feature>
<dbReference type="RefSeq" id="WP_175396235.1">
    <property type="nucleotide sequence ID" value="NZ_JABMCB010000185.1"/>
</dbReference>
<dbReference type="SUPFAM" id="SSF56059">
    <property type="entry name" value="Glutathione synthetase ATP-binding domain-like"/>
    <property type="match status" value="1"/>
</dbReference>
<comment type="caution">
    <text evidence="4">The sequence shown here is derived from an EMBL/GenBank/DDBJ whole genome shotgun (WGS) entry which is preliminary data.</text>
</comment>
<organism evidence="4 5">
    <name type="scientific">Paenibacillus xylanilyticus</name>
    <dbReference type="NCBI Taxonomy" id="248903"/>
    <lineage>
        <taxon>Bacteria</taxon>
        <taxon>Bacillati</taxon>
        <taxon>Bacillota</taxon>
        <taxon>Bacilli</taxon>
        <taxon>Bacillales</taxon>
        <taxon>Paenibacillaceae</taxon>
        <taxon>Paenibacillus</taxon>
    </lineage>
</organism>
<dbReference type="InterPro" id="IPR015813">
    <property type="entry name" value="Pyrv/PenolPyrv_kinase-like_dom"/>
</dbReference>
<dbReference type="Gene3D" id="1.10.189.10">
    <property type="entry name" value="Pyruvate Phosphate Dikinase, domain 2"/>
    <property type="match status" value="1"/>
</dbReference>
<keyword evidence="5" id="KW-1185">Reference proteome</keyword>
<gene>
    <name evidence="4" type="ORF">HP552_15040</name>
</gene>
<dbReference type="GO" id="GO:0050242">
    <property type="term" value="F:pyruvate, phosphate dikinase activity"/>
    <property type="evidence" value="ECO:0007669"/>
    <property type="project" value="InterPro"/>
</dbReference>
<dbReference type="PANTHER" id="PTHR22931:SF9">
    <property type="entry name" value="PYRUVATE, PHOSPHATE DIKINASE 1, CHLOROPLASTIC"/>
    <property type="match status" value="1"/>
</dbReference>
<evidence type="ECO:0000313" key="5">
    <source>
        <dbReference type="Proteomes" id="UP000526125"/>
    </source>
</evidence>
<reference evidence="4 5" key="1">
    <citation type="submission" date="2020-05" db="EMBL/GenBank/DDBJ databases">
        <title>Genome Sequencing of Type Strains.</title>
        <authorList>
            <person name="Lemaire J.F."/>
            <person name="Inderbitzin P."/>
            <person name="Gregorio O.A."/>
            <person name="Collins S.B."/>
            <person name="Wespe N."/>
            <person name="Knight-Connoni V."/>
        </authorList>
    </citation>
    <scope>NUCLEOTIDE SEQUENCE [LARGE SCALE GENOMIC DNA]</scope>
    <source>
        <strain evidence="4 5">LMG 21957</strain>
    </source>
</reference>
<dbReference type="GO" id="GO:0005524">
    <property type="term" value="F:ATP binding"/>
    <property type="evidence" value="ECO:0007669"/>
    <property type="project" value="InterPro"/>
</dbReference>
<dbReference type="Gene3D" id="1.20.80.30">
    <property type="match status" value="1"/>
</dbReference>
<dbReference type="AlphaFoldDB" id="A0A7Y6BWZ4"/>
<proteinExistence type="predicted"/>
<dbReference type="Gene3D" id="3.30.470.20">
    <property type="entry name" value="ATP-grasp fold, B domain"/>
    <property type="match status" value="1"/>
</dbReference>
<protein>
    <recommendedName>
        <fullName evidence="1">Pyruvate, phosphate dikinase</fullName>
    </recommendedName>
    <alternativeName>
        <fullName evidence="2">Pyruvate, orthophosphate dikinase</fullName>
    </alternativeName>
</protein>
<dbReference type="Pfam" id="PF02896">
    <property type="entry name" value="PEP-utilizers_C"/>
    <property type="match status" value="1"/>
</dbReference>
<accession>A0A7Y6BWZ4</accession>
<dbReference type="Gene3D" id="3.20.20.60">
    <property type="entry name" value="Phosphoenolpyruvate-binding domains"/>
    <property type="match status" value="2"/>
</dbReference>
<evidence type="ECO:0000256" key="2">
    <source>
        <dbReference type="ARBA" id="ARBA00032883"/>
    </source>
</evidence>
<sequence length="726" mass="81394">MTTRVVLLEEGTAEMKGLMGSIGAGLAELCQAGWPVPAGFTITTECCHEFHTRPERFYGEGSEDVIKAVWQLERHTGKTFGDPGAPLLLAVQASDVLPEAANSLVLLHVGLNDITVEGFARQINNRPYALNCYRVLLQNYGRLVHGIPYAVFEERLGNITSLDETKLEFAIAQYKDVIEEWGHPPFPQDVQLQLQGAIRAFSRIDSGRQKQNVNTVSVEQGTPVLIQVLVNGEYGDRCGMGTIYSRHPLTGVKGLYGDYTPSAASASDAEELEQLRNTEPELYKILLQVSRELESRSTAVQEIQFIIESGKLYLLHARDACLTPEAALKTMVDFVHEGLLTRQEALLRVEPSHVFEGANQFAELKRTAVVNKHQQSSPSLELRQLLEWADDVKNITVLANASHPRDAAIARTLGAEGIGLSRTEHMLLSSSRLPYVQKMVLAETEYERKRGLERLLPMLQSDLEQIFEEMDGYPVTIRLFDLSLDELLPDVEALEERRNSLRAGNEGGNETSLEELDRIIQRVYRLYEQHPISRQRGCRLGTVFPEIYEMQIEAIFRAALKSIRQGLWVRPEIVVTSRGPGSELQMIRELIDDVADQILGEERRHCHYRVGSMIEGPQMALTVAHIVRHADFLSFGTEILHLEGGEQLLERAIVQARLRKPHLKVGLCVEESIGLDILTYSHRMGMDYVSCPPEQVAYTRIAAAQALLMARMQDRDVQNDDISTTA</sequence>
<dbReference type="InterPro" id="IPR000121">
    <property type="entry name" value="PEP_util_C"/>
</dbReference>